<reference evidence="1 2" key="1">
    <citation type="submission" date="2014-04" db="EMBL/GenBank/DDBJ databases">
        <authorList>
            <consortium name="DOE Joint Genome Institute"/>
            <person name="Kuo A."/>
            <person name="Kohler A."/>
            <person name="Nagy L.G."/>
            <person name="Floudas D."/>
            <person name="Copeland A."/>
            <person name="Barry K.W."/>
            <person name="Cichocki N."/>
            <person name="Veneault-Fourrey C."/>
            <person name="LaButti K."/>
            <person name="Lindquist E.A."/>
            <person name="Lipzen A."/>
            <person name="Lundell T."/>
            <person name="Morin E."/>
            <person name="Murat C."/>
            <person name="Sun H."/>
            <person name="Tunlid A."/>
            <person name="Henrissat B."/>
            <person name="Grigoriev I.V."/>
            <person name="Hibbett D.S."/>
            <person name="Martin F."/>
            <person name="Nordberg H.P."/>
            <person name="Cantor M.N."/>
            <person name="Hua S.X."/>
        </authorList>
    </citation>
    <scope>NUCLEOTIDE SEQUENCE [LARGE SCALE GENOMIC DNA]</scope>
    <source>
        <strain evidence="1 2">Foug A</strain>
    </source>
</reference>
<reference evidence="2" key="2">
    <citation type="submission" date="2015-01" db="EMBL/GenBank/DDBJ databases">
        <title>Evolutionary Origins and Diversification of the Mycorrhizal Mutualists.</title>
        <authorList>
            <consortium name="DOE Joint Genome Institute"/>
            <consortium name="Mycorrhizal Genomics Consortium"/>
            <person name="Kohler A."/>
            <person name="Kuo A."/>
            <person name="Nagy L.G."/>
            <person name="Floudas D."/>
            <person name="Copeland A."/>
            <person name="Barry K.W."/>
            <person name="Cichocki N."/>
            <person name="Veneault-Fourrey C."/>
            <person name="LaButti K."/>
            <person name="Lindquist E.A."/>
            <person name="Lipzen A."/>
            <person name="Lundell T."/>
            <person name="Morin E."/>
            <person name="Murat C."/>
            <person name="Riley R."/>
            <person name="Ohm R."/>
            <person name="Sun H."/>
            <person name="Tunlid A."/>
            <person name="Henrissat B."/>
            <person name="Grigoriev I.V."/>
            <person name="Hibbett D.S."/>
            <person name="Martin F."/>
        </authorList>
    </citation>
    <scope>NUCLEOTIDE SEQUENCE [LARGE SCALE GENOMIC DNA]</scope>
    <source>
        <strain evidence="2">Foug A</strain>
    </source>
</reference>
<dbReference type="InParanoid" id="A0A0C2YLX2"/>
<dbReference type="AlphaFoldDB" id="A0A0C2YLX2"/>
<evidence type="ECO:0000313" key="1">
    <source>
        <dbReference type="EMBL" id="KIM50748.1"/>
    </source>
</evidence>
<organism evidence="1 2">
    <name type="scientific">Scleroderma citrinum Foug A</name>
    <dbReference type="NCBI Taxonomy" id="1036808"/>
    <lineage>
        <taxon>Eukaryota</taxon>
        <taxon>Fungi</taxon>
        <taxon>Dikarya</taxon>
        <taxon>Basidiomycota</taxon>
        <taxon>Agaricomycotina</taxon>
        <taxon>Agaricomycetes</taxon>
        <taxon>Agaricomycetidae</taxon>
        <taxon>Boletales</taxon>
        <taxon>Sclerodermatineae</taxon>
        <taxon>Sclerodermataceae</taxon>
        <taxon>Scleroderma</taxon>
    </lineage>
</organism>
<gene>
    <name evidence="1" type="ORF">SCLCIDRAFT_1225154</name>
</gene>
<dbReference type="EMBL" id="KN822337">
    <property type="protein sequence ID" value="KIM50748.1"/>
    <property type="molecule type" value="Genomic_DNA"/>
</dbReference>
<sequence length="91" mass="9768">MTHVDDGTCAFHNGAESRNKVPSPCMKVLATRSNFLSDPIRIRVPCAMSCCLALSSYNIAGEHLSSTGLERTISVPNDVVGDTTQVLSICR</sequence>
<protein>
    <submittedName>
        <fullName evidence="1">Uncharacterized protein</fullName>
    </submittedName>
</protein>
<proteinExistence type="predicted"/>
<evidence type="ECO:0000313" key="2">
    <source>
        <dbReference type="Proteomes" id="UP000053989"/>
    </source>
</evidence>
<accession>A0A0C2YLX2</accession>
<dbReference type="HOGENOM" id="CLU_2428357_0_0_1"/>
<name>A0A0C2YLX2_9AGAM</name>
<dbReference type="Proteomes" id="UP000053989">
    <property type="component" value="Unassembled WGS sequence"/>
</dbReference>
<keyword evidence="2" id="KW-1185">Reference proteome</keyword>